<gene>
    <name evidence="2" type="ORF">A2311_00385</name>
</gene>
<protein>
    <submittedName>
        <fullName evidence="2">Uncharacterized protein</fullName>
    </submittedName>
</protein>
<dbReference type="STRING" id="1802583.A2311_00385"/>
<dbReference type="EMBL" id="MEUF01000032">
    <property type="protein sequence ID" value="OGC35212.1"/>
    <property type="molecule type" value="Genomic_DNA"/>
</dbReference>
<dbReference type="AlphaFoldDB" id="A0A1F4TR47"/>
<name>A0A1F4TR47_UNCSA</name>
<evidence type="ECO:0000313" key="2">
    <source>
        <dbReference type="EMBL" id="OGC35212.1"/>
    </source>
</evidence>
<dbReference type="Proteomes" id="UP000178951">
    <property type="component" value="Unassembled WGS sequence"/>
</dbReference>
<sequence>MKQKIYLLLVLIFSLWLSLPASAVVTLDAAIISSGGALNLQGGGYTLHDLKGQPVIGSSTSSGLTLDLGGIYVLTAGGIVTEPGVPYGTVPLTITRDGANIVLSWDAKYVNPTIYFMTGNGTGQFFNIYSIPPVVPTPWKIAYSNGSPANGFTFSNNKLYHPSQVGQGESEAYYKGLQNGVSVTALSPDVPQKTIFETVPAVGKLNLETAGAASGKWSFISSPLTNSSYDNMFGTDFSNGDQIWIWNDAEQKFLAPISFSAGTWGTGTITRGKGYLLNLKNPTITTSTIIGQVNLSASSRPISVKAGTPSIGWNLIGNPFPIASNMEGLTTGLSGVGDSLWQWDTANQKFLAPASFNGTAWPANTVLSAGRGYGYNRLGATGFDWTIPGKN</sequence>
<proteinExistence type="predicted"/>
<keyword evidence="1" id="KW-0732">Signal</keyword>
<feature type="signal peptide" evidence="1">
    <location>
        <begin position="1"/>
        <end position="23"/>
    </location>
</feature>
<evidence type="ECO:0000313" key="3">
    <source>
        <dbReference type="Proteomes" id="UP000178951"/>
    </source>
</evidence>
<comment type="caution">
    <text evidence="2">The sequence shown here is derived from an EMBL/GenBank/DDBJ whole genome shotgun (WGS) entry which is preliminary data.</text>
</comment>
<accession>A0A1F4TR47</accession>
<evidence type="ECO:0000256" key="1">
    <source>
        <dbReference type="SAM" id="SignalP"/>
    </source>
</evidence>
<organism evidence="2 3">
    <name type="scientific">candidate division WOR-1 bacterium RIFOXYB2_FULL_48_7</name>
    <dbReference type="NCBI Taxonomy" id="1802583"/>
    <lineage>
        <taxon>Bacteria</taxon>
        <taxon>Bacillati</taxon>
        <taxon>Saganbacteria</taxon>
    </lineage>
</organism>
<reference evidence="2 3" key="1">
    <citation type="journal article" date="2016" name="Nat. Commun.">
        <title>Thousands of microbial genomes shed light on interconnected biogeochemical processes in an aquifer system.</title>
        <authorList>
            <person name="Anantharaman K."/>
            <person name="Brown C.T."/>
            <person name="Hug L.A."/>
            <person name="Sharon I."/>
            <person name="Castelle C.J."/>
            <person name="Probst A.J."/>
            <person name="Thomas B.C."/>
            <person name="Singh A."/>
            <person name="Wilkins M.J."/>
            <person name="Karaoz U."/>
            <person name="Brodie E.L."/>
            <person name="Williams K.H."/>
            <person name="Hubbard S.S."/>
            <person name="Banfield J.F."/>
        </authorList>
    </citation>
    <scope>NUCLEOTIDE SEQUENCE [LARGE SCALE GENOMIC DNA]</scope>
</reference>
<feature type="chain" id="PRO_5009514690" evidence="1">
    <location>
        <begin position="24"/>
        <end position="391"/>
    </location>
</feature>